<dbReference type="AlphaFoldDB" id="A0AAP4EYH9"/>
<comment type="catalytic activity">
    <reaction evidence="1">
        <text>Hydrolyzes the link between N-acetylmuramoyl residues and L-amino acid residues in certain cell-wall glycopeptides.</text>
        <dbReference type="EC" id="3.5.1.28"/>
    </reaction>
</comment>
<accession>A0AAP4EYH9</accession>
<dbReference type="Proteomes" id="UP001300383">
    <property type="component" value="Unassembled WGS sequence"/>
</dbReference>
<evidence type="ECO:0000256" key="2">
    <source>
        <dbReference type="ARBA" id="ARBA00011901"/>
    </source>
</evidence>
<dbReference type="GO" id="GO:0009254">
    <property type="term" value="P:peptidoglycan turnover"/>
    <property type="evidence" value="ECO:0007669"/>
    <property type="project" value="TreeGrafter"/>
</dbReference>
<dbReference type="GO" id="GO:0071555">
    <property type="term" value="P:cell wall organization"/>
    <property type="evidence" value="ECO:0007669"/>
    <property type="project" value="UniProtKB-KW"/>
</dbReference>
<keyword evidence="7" id="KW-1185">Reference proteome</keyword>
<evidence type="ECO:0000313" key="6">
    <source>
        <dbReference type="EMBL" id="MDI9241826.1"/>
    </source>
</evidence>
<dbReference type="InterPro" id="IPR051206">
    <property type="entry name" value="NAMLAA_amidase_2"/>
</dbReference>
<protein>
    <recommendedName>
        <fullName evidence="2">N-acetylmuramoyl-L-alanine amidase</fullName>
        <ecNumber evidence="2">3.5.1.28</ecNumber>
    </recommendedName>
</protein>
<dbReference type="GO" id="GO:0009253">
    <property type="term" value="P:peptidoglycan catabolic process"/>
    <property type="evidence" value="ECO:0007669"/>
    <property type="project" value="InterPro"/>
</dbReference>
<keyword evidence="4" id="KW-0961">Cell wall biogenesis/degradation</keyword>
<dbReference type="CDD" id="cd06583">
    <property type="entry name" value="PGRP"/>
    <property type="match status" value="1"/>
</dbReference>
<organism evidence="6 7">
    <name type="scientific">Fusibacillus kribbianus</name>
    <dbReference type="NCBI Taxonomy" id="3044208"/>
    <lineage>
        <taxon>Bacteria</taxon>
        <taxon>Bacillati</taxon>
        <taxon>Bacillota</taxon>
        <taxon>Clostridia</taxon>
        <taxon>Lachnospirales</taxon>
        <taxon>Lachnospiraceae</taxon>
        <taxon>Fusibacillus</taxon>
    </lineage>
</organism>
<dbReference type="EMBL" id="JASGBQ010000005">
    <property type="protein sequence ID" value="MDI9241826.1"/>
    <property type="molecule type" value="Genomic_DNA"/>
</dbReference>
<reference evidence="6 7" key="1">
    <citation type="submission" date="2023-05" db="EMBL/GenBank/DDBJ databases">
        <title>[ruminococcus] sp. nov., isolated from a pig farm feces dump.</title>
        <authorList>
            <person name="Chang Y.-H."/>
        </authorList>
    </citation>
    <scope>NUCLEOTIDE SEQUENCE [LARGE SCALE GENOMIC DNA]</scope>
    <source>
        <strain evidence="6 7">YH-rum2234</strain>
    </source>
</reference>
<dbReference type="PANTHER" id="PTHR30417">
    <property type="entry name" value="N-ACETYLMURAMOYL-L-ALANINE AMIDASE AMID"/>
    <property type="match status" value="1"/>
</dbReference>
<evidence type="ECO:0000256" key="3">
    <source>
        <dbReference type="ARBA" id="ARBA00022801"/>
    </source>
</evidence>
<dbReference type="GO" id="GO:0008745">
    <property type="term" value="F:N-acetylmuramoyl-L-alanine amidase activity"/>
    <property type="evidence" value="ECO:0007669"/>
    <property type="project" value="UniProtKB-EC"/>
</dbReference>
<comment type="caution">
    <text evidence="6">The sequence shown here is derived from an EMBL/GenBank/DDBJ whole genome shotgun (WGS) entry which is preliminary data.</text>
</comment>
<feature type="domain" description="N-acetylmuramoyl-L-alanine amidase" evidence="5">
    <location>
        <begin position="32"/>
        <end position="173"/>
    </location>
</feature>
<evidence type="ECO:0000313" key="7">
    <source>
        <dbReference type="Proteomes" id="UP001300383"/>
    </source>
</evidence>
<proteinExistence type="predicted"/>
<dbReference type="Gene3D" id="3.40.80.10">
    <property type="entry name" value="Peptidoglycan recognition protein-like"/>
    <property type="match status" value="1"/>
</dbReference>
<sequence>MECVAKEQEEQEQSSCQRSILNKGVDMDLYCTDNDCYRAGAKIIKVEYLIVHSPAVYPTIIRVRSGAGGGWYKRWNKPGVEKLVHGFIDDTGVYNFAPETMACWHIGNNYGNARTIGYELCELSSAGEFAKVWDNAVSRYAALCKKYRLGAERILGHCEAHDKKIASNHSDPEPYFKRFGKSMEDFRADAKKHIDGAQPGRMTAGCGRYAAGGVAGAGRGK</sequence>
<evidence type="ECO:0000256" key="4">
    <source>
        <dbReference type="ARBA" id="ARBA00023316"/>
    </source>
</evidence>
<keyword evidence="3" id="KW-0378">Hydrolase</keyword>
<dbReference type="InterPro" id="IPR036505">
    <property type="entry name" value="Amidase/PGRP_sf"/>
</dbReference>
<name>A0AAP4EYH9_9FIRM</name>
<evidence type="ECO:0000256" key="1">
    <source>
        <dbReference type="ARBA" id="ARBA00001561"/>
    </source>
</evidence>
<dbReference type="SMART" id="SM00644">
    <property type="entry name" value="Ami_2"/>
    <property type="match status" value="1"/>
</dbReference>
<dbReference type="Pfam" id="PF01510">
    <property type="entry name" value="Amidase_2"/>
    <property type="match status" value="1"/>
</dbReference>
<dbReference type="EC" id="3.5.1.28" evidence="2"/>
<gene>
    <name evidence="6" type="ORF">QJ036_04940</name>
</gene>
<dbReference type="InterPro" id="IPR002502">
    <property type="entry name" value="Amidase_domain"/>
</dbReference>
<dbReference type="PANTHER" id="PTHR30417:SF1">
    <property type="entry name" value="N-ACETYLMURAMOYL-L-ALANINE AMIDASE AMID"/>
    <property type="match status" value="1"/>
</dbReference>
<dbReference type="SUPFAM" id="SSF55846">
    <property type="entry name" value="N-acetylmuramoyl-L-alanine amidase-like"/>
    <property type="match status" value="1"/>
</dbReference>
<evidence type="ECO:0000259" key="5">
    <source>
        <dbReference type="SMART" id="SM00644"/>
    </source>
</evidence>